<comment type="similarity">
    <text evidence="1">Belongs to the peptidase S8 family.</text>
</comment>
<dbReference type="InterPro" id="IPR000209">
    <property type="entry name" value="Peptidase_S8/S53_dom"/>
</dbReference>
<dbReference type="InterPro" id="IPR050131">
    <property type="entry name" value="Peptidase_S8_subtilisin-like"/>
</dbReference>
<organism evidence="9 10">
    <name type="scientific">Diaphorobacter ruginosibacter</name>
    <dbReference type="NCBI Taxonomy" id="1715720"/>
    <lineage>
        <taxon>Bacteria</taxon>
        <taxon>Pseudomonadati</taxon>
        <taxon>Pseudomonadota</taxon>
        <taxon>Betaproteobacteria</taxon>
        <taxon>Burkholderiales</taxon>
        <taxon>Comamonadaceae</taxon>
        <taxon>Diaphorobacter</taxon>
    </lineage>
</organism>
<feature type="domain" description="Bacterial repeat" evidence="8">
    <location>
        <begin position="586"/>
        <end position="649"/>
    </location>
</feature>
<dbReference type="Pfam" id="PF18998">
    <property type="entry name" value="Flg_new_2"/>
    <property type="match status" value="1"/>
</dbReference>
<dbReference type="GO" id="GO:0004252">
    <property type="term" value="F:serine-type endopeptidase activity"/>
    <property type="evidence" value="ECO:0007669"/>
    <property type="project" value="InterPro"/>
</dbReference>
<dbReference type="InterPro" id="IPR053784">
    <property type="entry name" value="Choice_anch_U_dom"/>
</dbReference>
<name>A0A7G9RK74_9BURK</name>
<dbReference type="SUPFAM" id="SSF52743">
    <property type="entry name" value="Subtilisin-like"/>
    <property type="match status" value="1"/>
</dbReference>
<feature type="region of interest" description="Disordered" evidence="5">
    <location>
        <begin position="94"/>
        <end position="119"/>
    </location>
</feature>
<evidence type="ECO:0000256" key="6">
    <source>
        <dbReference type="SAM" id="Phobius"/>
    </source>
</evidence>
<dbReference type="InterPro" id="IPR015500">
    <property type="entry name" value="Peptidase_S8_subtilisin-rel"/>
</dbReference>
<feature type="transmembrane region" description="Helical" evidence="6">
    <location>
        <begin position="808"/>
        <end position="828"/>
    </location>
</feature>
<dbReference type="PANTHER" id="PTHR43806:SF11">
    <property type="entry name" value="CEREVISIN-RELATED"/>
    <property type="match status" value="1"/>
</dbReference>
<evidence type="ECO:0000313" key="10">
    <source>
        <dbReference type="Proteomes" id="UP000515811"/>
    </source>
</evidence>
<dbReference type="PROSITE" id="PS00138">
    <property type="entry name" value="SUBTILASE_SER"/>
    <property type="match status" value="1"/>
</dbReference>
<keyword evidence="6" id="KW-0812">Transmembrane</keyword>
<evidence type="ECO:0000256" key="2">
    <source>
        <dbReference type="ARBA" id="ARBA00022670"/>
    </source>
</evidence>
<sequence>MSVLGTALAQDLPSKASLSAVERKMDMRLVAQARSAARSRGVVEPVFVVIQARITPELLSALRAQGATGIKPVPRFDSVSAIVPPAALSAIAARPDVRSVGSRPERTTNRHQPSPAEQKARMARFEQALRLKVGGVTWEGVTAHKADMAHAGGFKGAGVKVCVLSDGIQSLASRVAAGTLPAVDVLPGQSGPATGDEGTAMLEIVHDMAPDAALGFATAYDTPADFAQNILDLRAAHCDVIVDDITYFNEPAFQDGPIAQAVNEVVADGALYFSSAANSNNLTHGQSGTFEGDFVPSSDPPPAAVITYMGSTDVQALAFPSGKNYTTLTEATYYVSLKWSDPQGQSGNDYDVVVTNSSGSSLLGVSASPQSGLQDPYEFAERSNGSAFPSGARVYVIKYSGNARAIRLDTHRGVISATDGTAGSAFGHNAAGSAISVGSVDLSLAAGVPFTGGTANPVQVYSSDGPRRMFYKPDGTAITPGNVLFASNGGSTLPKVDMAAGDCGQTTVSPDFLVFCGTSAAAPTAAAIAALIKSANPTADKAAVLAAMRASALDIEAPGDDRDAGMGLVMVPLPLTAVLSGVALPAAAGSVACTPVNLGGNGSCTATANTGWRFKDFAAGCTRTSGADASTCEIDTLMADATVTARFEPYFSGSTQIGTGMGGTGKATFTGGGAHCGFDTGVTGFEAAPSNLPAGLALPQGMFRFKLVHCDAGSTVSVRVTWPQPVTGYTQWGFASAQDLGSGQRSFFTPSWQVDPLDPNTAILTVTDGALGDDDWAQNGEIVDPSGPALRTAVPPETLLPPAPVPVLAPWALMLLSVALAGLAAAGTRRFRAN</sequence>
<dbReference type="RefSeq" id="WP_187596271.1">
    <property type="nucleotide sequence ID" value="NZ_CP060714.1"/>
</dbReference>
<dbReference type="AlphaFoldDB" id="A0A7G9RK74"/>
<dbReference type="InterPro" id="IPR036852">
    <property type="entry name" value="Peptidase_S8/S53_dom_sf"/>
</dbReference>
<keyword evidence="3" id="KW-0378">Hydrolase</keyword>
<reference evidence="9 10" key="1">
    <citation type="submission" date="2020-08" db="EMBL/GenBank/DDBJ databases">
        <title>Genome sequence of Diaphorobacter ruginosibacter DSM 27467T.</title>
        <authorList>
            <person name="Hyun D.-W."/>
            <person name="Bae J.-W."/>
        </authorList>
    </citation>
    <scope>NUCLEOTIDE SEQUENCE [LARGE SCALE GENOMIC DNA]</scope>
    <source>
        <strain evidence="9 10">DSM 27467</strain>
    </source>
</reference>
<dbReference type="PANTHER" id="PTHR43806">
    <property type="entry name" value="PEPTIDASE S8"/>
    <property type="match status" value="1"/>
</dbReference>
<dbReference type="Pfam" id="PF00082">
    <property type="entry name" value="Peptidase_S8"/>
    <property type="match status" value="1"/>
</dbReference>
<dbReference type="GO" id="GO:0006508">
    <property type="term" value="P:proteolysis"/>
    <property type="evidence" value="ECO:0007669"/>
    <property type="project" value="UniProtKB-KW"/>
</dbReference>
<dbReference type="KEGG" id="drg:H9K76_15575"/>
<keyword evidence="6" id="KW-1133">Transmembrane helix</keyword>
<evidence type="ECO:0000256" key="5">
    <source>
        <dbReference type="SAM" id="MobiDB-lite"/>
    </source>
</evidence>
<keyword evidence="4" id="KW-0720">Serine protease</keyword>
<protein>
    <submittedName>
        <fullName evidence="9">S8 family serine peptidase</fullName>
    </submittedName>
</protein>
<gene>
    <name evidence="9" type="ORF">H9K76_15575</name>
</gene>
<dbReference type="Proteomes" id="UP000515811">
    <property type="component" value="Chromosome"/>
</dbReference>
<keyword evidence="6" id="KW-0472">Membrane</keyword>
<dbReference type="InterPro" id="IPR023828">
    <property type="entry name" value="Peptidase_S8_Ser-AS"/>
</dbReference>
<evidence type="ECO:0000256" key="1">
    <source>
        <dbReference type="ARBA" id="ARBA00011073"/>
    </source>
</evidence>
<dbReference type="InterPro" id="IPR044060">
    <property type="entry name" value="Bacterial_rp_domain"/>
</dbReference>
<dbReference type="EMBL" id="CP060714">
    <property type="protein sequence ID" value="QNN55999.1"/>
    <property type="molecule type" value="Genomic_DNA"/>
</dbReference>
<dbReference type="NCBIfam" id="NF041766">
    <property type="entry name" value="choice_anch_U"/>
    <property type="match status" value="1"/>
</dbReference>
<accession>A0A7G9RK74</accession>
<evidence type="ECO:0000259" key="8">
    <source>
        <dbReference type="Pfam" id="PF18998"/>
    </source>
</evidence>
<keyword evidence="2" id="KW-0645">Protease</keyword>
<evidence type="ECO:0000256" key="4">
    <source>
        <dbReference type="ARBA" id="ARBA00022825"/>
    </source>
</evidence>
<evidence type="ECO:0000313" key="9">
    <source>
        <dbReference type="EMBL" id="QNN55999.1"/>
    </source>
</evidence>
<feature type="domain" description="Peptidase S8/S53" evidence="7">
    <location>
        <begin position="320"/>
        <end position="567"/>
    </location>
</feature>
<dbReference type="Gene3D" id="3.40.50.200">
    <property type="entry name" value="Peptidase S8/S53 domain"/>
    <property type="match status" value="2"/>
</dbReference>
<evidence type="ECO:0000259" key="7">
    <source>
        <dbReference type="Pfam" id="PF00082"/>
    </source>
</evidence>
<evidence type="ECO:0000256" key="3">
    <source>
        <dbReference type="ARBA" id="ARBA00022801"/>
    </source>
</evidence>
<dbReference type="PRINTS" id="PR00723">
    <property type="entry name" value="SUBTILISIN"/>
</dbReference>
<proteinExistence type="inferred from homology"/>
<keyword evidence="10" id="KW-1185">Reference proteome</keyword>